<dbReference type="Pfam" id="PF12006">
    <property type="entry name" value="DUF3500"/>
    <property type="match status" value="1"/>
</dbReference>
<accession>A0A251XVE4</accession>
<evidence type="ECO:0008006" key="4">
    <source>
        <dbReference type="Google" id="ProtNLM"/>
    </source>
</evidence>
<dbReference type="InterPro" id="IPR021889">
    <property type="entry name" value="DUF3500"/>
</dbReference>
<reference evidence="2 3" key="1">
    <citation type="submission" date="2016-08" db="EMBL/GenBank/DDBJ databases">
        <title>Genome sequence of Clavibacter michiganensis spp. strain CASJ009.</title>
        <authorList>
            <person name="Thapa S.P."/>
            <person name="Coaker G."/>
        </authorList>
    </citation>
    <scope>NUCLEOTIDE SEQUENCE [LARGE SCALE GENOMIC DNA]</scope>
    <source>
        <strain evidence="2">CASJ009</strain>
    </source>
</reference>
<evidence type="ECO:0000313" key="2">
    <source>
        <dbReference type="EMBL" id="OUE09138.1"/>
    </source>
</evidence>
<proteinExistence type="predicted"/>
<evidence type="ECO:0000313" key="3">
    <source>
        <dbReference type="Proteomes" id="UP000195106"/>
    </source>
</evidence>
<comment type="caution">
    <text evidence="2">The sequence shown here is derived from an EMBL/GenBank/DDBJ whole genome shotgun (WGS) entry which is preliminary data.</text>
</comment>
<keyword evidence="1" id="KW-0732">Signal</keyword>
<dbReference type="PANTHER" id="PTHR37489">
    <property type="entry name" value="DUF3500 DOMAIN-CONTAINING PROTEIN"/>
    <property type="match status" value="1"/>
</dbReference>
<evidence type="ECO:0000256" key="1">
    <source>
        <dbReference type="SAM" id="SignalP"/>
    </source>
</evidence>
<name>A0A251XVE4_9MICO</name>
<dbReference type="AlphaFoldDB" id="A0A251XVE4"/>
<feature type="signal peptide" evidence="1">
    <location>
        <begin position="1"/>
        <end position="34"/>
    </location>
</feature>
<dbReference type="Proteomes" id="UP000195106">
    <property type="component" value="Unassembled WGS sequence"/>
</dbReference>
<feature type="chain" id="PRO_5038333455" description="DUF3500 domain-containing protein" evidence="1">
    <location>
        <begin position="35"/>
        <end position="471"/>
    </location>
</feature>
<sequence>MITDTNTTKRPRRKRILAGTTTLLLGGLLLACCAAGGAGTSGGTAAASGTTSATTVSAASEAVTGSTAATTAETIANTTAAVEAFLATLTDEQVAAVTYDYDDETKTTSWSNFPVTFVERAGLDVADLTEEQQVAAMQVMEALLSDDAYDTVSSIIGGDQYLLENSSSTEDSLGQYYIALFGDASDTSAYEVQFGGHHLGINATLDGSADAITFAPTHLGVQPAQYTAADGTDVQPFDGIYTDAIAFHDSLSSEQQATLTSGEVTFCAPGDVCDFSAGTGLTGADLTDAQRALLLDLIANWSGMADEESAAATRAEIDATLDTTVIAWTGATTYDMTTGDGISFSISGPDVYVGFQAQDGSAGADVDGVVTSGWGHVHTIYRDPRTTTRAASPSRRRPAAWRAGQAAVVARRPAAALPDRRLTRMRPVAPHLPGAPASALRALSRRCRAAVGRLSGRCRGPRGRGSLAWRP</sequence>
<dbReference type="PANTHER" id="PTHR37489:SF1">
    <property type="entry name" value="DUF3500 DOMAIN-CONTAINING PROTEIN"/>
    <property type="match status" value="1"/>
</dbReference>
<dbReference type="EMBL" id="MDHJ01000001">
    <property type="protein sequence ID" value="OUE09138.1"/>
    <property type="molecule type" value="Genomic_DNA"/>
</dbReference>
<gene>
    <name evidence="2" type="ORF">CMsap09_09350</name>
</gene>
<organism evidence="2 3">
    <name type="scientific">Clavibacter michiganensis</name>
    <dbReference type="NCBI Taxonomy" id="28447"/>
    <lineage>
        <taxon>Bacteria</taxon>
        <taxon>Bacillati</taxon>
        <taxon>Actinomycetota</taxon>
        <taxon>Actinomycetes</taxon>
        <taxon>Micrococcales</taxon>
        <taxon>Microbacteriaceae</taxon>
        <taxon>Clavibacter</taxon>
    </lineage>
</organism>
<protein>
    <recommendedName>
        <fullName evidence="4">DUF3500 domain-containing protein</fullName>
    </recommendedName>
</protein>